<dbReference type="Pfam" id="PF00535">
    <property type="entry name" value="Glycos_transf_2"/>
    <property type="match status" value="1"/>
</dbReference>
<dbReference type="EMBL" id="AP019368">
    <property type="protein sequence ID" value="BBH54057.1"/>
    <property type="molecule type" value="Genomic_DNA"/>
</dbReference>
<dbReference type="OrthoDB" id="5298937at2"/>
<dbReference type="Gene3D" id="3.90.550.10">
    <property type="entry name" value="Spore Coat Polysaccharide Biosynthesis Protein SpsA, Chain A"/>
    <property type="match status" value="1"/>
</dbReference>
<dbReference type="KEGG" id="sbf:JCM31447_25140"/>
<dbReference type="InterPro" id="IPR001173">
    <property type="entry name" value="Glyco_trans_2-like"/>
</dbReference>
<accession>A0A4V0P2Q6</accession>
<gene>
    <name evidence="2" type="ORF">JCM31447_25140</name>
</gene>
<keyword evidence="3" id="KW-1185">Reference proteome</keyword>
<dbReference type="RefSeq" id="WP_130611098.1">
    <property type="nucleotide sequence ID" value="NZ_AP019368.1"/>
</dbReference>
<organism evidence="2 3">
    <name type="scientific">Fluviispira sanaruensis</name>
    <dbReference type="NCBI Taxonomy" id="2493639"/>
    <lineage>
        <taxon>Bacteria</taxon>
        <taxon>Pseudomonadati</taxon>
        <taxon>Bdellovibrionota</taxon>
        <taxon>Oligoflexia</taxon>
        <taxon>Silvanigrellales</taxon>
        <taxon>Silvanigrellaceae</taxon>
        <taxon>Fluviispira</taxon>
    </lineage>
</organism>
<dbReference type="AlphaFoldDB" id="A0A4V0P2Q6"/>
<dbReference type="PANTHER" id="PTHR22916">
    <property type="entry name" value="GLYCOSYLTRANSFERASE"/>
    <property type="match status" value="1"/>
</dbReference>
<proteinExistence type="predicted"/>
<evidence type="ECO:0000259" key="1">
    <source>
        <dbReference type="Pfam" id="PF00535"/>
    </source>
</evidence>
<reference evidence="2 3" key="1">
    <citation type="submission" date="2018-12" db="EMBL/GenBank/DDBJ databases">
        <title>Rubrispira sanarue gen. nov., sp., nov., a member of the order Silvanigrellales, isolated from a brackish lake in Hamamatsu Japan.</title>
        <authorList>
            <person name="Maejima Y."/>
            <person name="Iino T."/>
            <person name="Muraguchi Y."/>
            <person name="Fukuda K."/>
            <person name="Nojiri H."/>
            <person name="Ohkuma M."/>
            <person name="Moriuchi R."/>
            <person name="Dohra H."/>
            <person name="Kimbara K."/>
            <person name="Shintani M."/>
        </authorList>
    </citation>
    <scope>NUCLEOTIDE SEQUENCE [LARGE SCALE GENOMIC DNA]</scope>
    <source>
        <strain evidence="2 3">RF1110005</strain>
    </source>
</reference>
<dbReference type="InterPro" id="IPR029044">
    <property type="entry name" value="Nucleotide-diphossugar_trans"/>
</dbReference>
<name>A0A4V0P2Q6_FLUSA</name>
<dbReference type="Proteomes" id="UP000291236">
    <property type="component" value="Chromosome"/>
</dbReference>
<evidence type="ECO:0000313" key="2">
    <source>
        <dbReference type="EMBL" id="BBH54057.1"/>
    </source>
</evidence>
<evidence type="ECO:0000313" key="3">
    <source>
        <dbReference type="Proteomes" id="UP000291236"/>
    </source>
</evidence>
<dbReference type="GO" id="GO:0016758">
    <property type="term" value="F:hexosyltransferase activity"/>
    <property type="evidence" value="ECO:0007669"/>
    <property type="project" value="UniProtKB-ARBA"/>
</dbReference>
<sequence length="310" mass="36673">MRDANNFDNQLTCIINVRNGEKYIEETINSVLMQTVKVQIIVIDNHSTDNTENIVKKYNNITYWKTPFPCSLGEARNFSIEKINSEYVAWLDADDLWESDFALTSLNAFTQNEFIAFTSSLALLINENSELYPDNEQPWKENNALELYTEGIDLEKCYKINGFLGPWSGHVFSTKCIKKTCGFNKYLKYAEDFDFILRFFSFGKNIHINKRICRYRVHPRQETQQISDKNKMNEILYVVEKNKNINNLAISNEMIRKTRLNYHYKVFMNNKSILNFLNLLIIILSEKQNIFIFFKKIYKSLKCRYSSRVY</sequence>
<protein>
    <recommendedName>
        <fullName evidence="1">Glycosyltransferase 2-like domain-containing protein</fullName>
    </recommendedName>
</protein>
<feature type="domain" description="Glycosyltransferase 2-like" evidence="1">
    <location>
        <begin position="13"/>
        <end position="120"/>
    </location>
</feature>
<dbReference type="SUPFAM" id="SSF53448">
    <property type="entry name" value="Nucleotide-diphospho-sugar transferases"/>
    <property type="match status" value="1"/>
</dbReference>